<evidence type="ECO:0000313" key="2">
    <source>
        <dbReference type="EMBL" id="SES80714.1"/>
    </source>
</evidence>
<name>A0ABY1BVN0_MYXFU</name>
<accession>A0ABY1BVN0</accession>
<keyword evidence="1" id="KW-0732">Signal</keyword>
<keyword evidence="3" id="KW-1185">Reference proteome</keyword>
<dbReference type="RefSeq" id="WP_143096900.1">
    <property type="nucleotide sequence ID" value="NZ_BJXR01000025.1"/>
</dbReference>
<comment type="caution">
    <text evidence="2">The sequence shown here is derived from an EMBL/GenBank/DDBJ whole genome shotgun (WGS) entry which is preliminary data.</text>
</comment>
<organism evidence="2 3">
    <name type="scientific">Myxococcus fulvus</name>
    <dbReference type="NCBI Taxonomy" id="33"/>
    <lineage>
        <taxon>Bacteria</taxon>
        <taxon>Pseudomonadati</taxon>
        <taxon>Myxococcota</taxon>
        <taxon>Myxococcia</taxon>
        <taxon>Myxococcales</taxon>
        <taxon>Cystobacterineae</taxon>
        <taxon>Myxococcaceae</taxon>
        <taxon>Myxococcus</taxon>
    </lineage>
</organism>
<dbReference type="PROSITE" id="PS51257">
    <property type="entry name" value="PROKAR_LIPOPROTEIN"/>
    <property type="match status" value="1"/>
</dbReference>
<gene>
    <name evidence="2" type="ORF">SAMN05443572_101213</name>
</gene>
<evidence type="ECO:0000256" key="1">
    <source>
        <dbReference type="SAM" id="SignalP"/>
    </source>
</evidence>
<sequence>MRRMRVVTAALLLGLGACGGGGDDGGDGGTVDHRPNVTGAYASTGTMTLVIFGQSQTNDFADTIRIAAGAGSNKTALNLRSDTFECGEGFPGTMTGERAFSVQQTECQVHLDEQNCDGTLTVRSGTGNRDEAGTLHLSMKGDFSSRNCAPIPVTGQFTMELTGNRTGE</sequence>
<dbReference type="Proteomes" id="UP000183760">
    <property type="component" value="Unassembled WGS sequence"/>
</dbReference>
<feature type="chain" id="PRO_5045738500" description="Lipoprotein" evidence="1">
    <location>
        <begin position="20"/>
        <end position="168"/>
    </location>
</feature>
<evidence type="ECO:0008006" key="4">
    <source>
        <dbReference type="Google" id="ProtNLM"/>
    </source>
</evidence>
<protein>
    <recommendedName>
        <fullName evidence="4">Lipoprotein</fullName>
    </recommendedName>
</protein>
<feature type="signal peptide" evidence="1">
    <location>
        <begin position="1"/>
        <end position="19"/>
    </location>
</feature>
<proteinExistence type="predicted"/>
<dbReference type="EMBL" id="FOIB01000001">
    <property type="protein sequence ID" value="SES80714.1"/>
    <property type="molecule type" value="Genomic_DNA"/>
</dbReference>
<reference evidence="2 3" key="1">
    <citation type="submission" date="2016-10" db="EMBL/GenBank/DDBJ databases">
        <authorList>
            <person name="Varghese N."/>
            <person name="Submissions S."/>
        </authorList>
    </citation>
    <scope>NUCLEOTIDE SEQUENCE [LARGE SCALE GENOMIC DNA]</scope>
    <source>
        <strain evidence="2 3">DSM 16525</strain>
    </source>
</reference>
<evidence type="ECO:0000313" key="3">
    <source>
        <dbReference type="Proteomes" id="UP000183760"/>
    </source>
</evidence>